<dbReference type="Pfam" id="PF12833">
    <property type="entry name" value="HTH_18"/>
    <property type="match status" value="1"/>
</dbReference>
<name>A0A1C3UQ40_9BRAD</name>
<evidence type="ECO:0000313" key="6">
    <source>
        <dbReference type="Proteomes" id="UP000199184"/>
    </source>
</evidence>
<dbReference type="PANTHER" id="PTHR46796">
    <property type="entry name" value="HTH-TYPE TRANSCRIPTIONAL ACTIVATOR RHAS-RELATED"/>
    <property type="match status" value="1"/>
</dbReference>
<dbReference type="Proteomes" id="UP000199184">
    <property type="component" value="Unassembled WGS sequence"/>
</dbReference>
<dbReference type="GO" id="GO:0003700">
    <property type="term" value="F:DNA-binding transcription factor activity"/>
    <property type="evidence" value="ECO:0007669"/>
    <property type="project" value="InterPro"/>
</dbReference>
<sequence length="318" mass="34889">MSDRPNLALLRSHLDVLMATLDVDVIGLIECLVSPGWRLSFGSAEAPAIHYNLSGTGRMVVGGFSAFPLVPHTLVITPAKKPFHIEVDDRTAAKTVNVVEAQWDPRFGQRIQRFVAGDVDPMVMLICGYFRATYGSSIDLFAGLSTPIVERFEPADELGSKLQAALAEISGRQVGMQAMTTAILKQVLVTLLRRSLNSTSVWLERFSILSDRQIALAFADMLARPSADHSVMALAQKAGLSRSAFMARFVRTIGCSPMVALRQIRMKRAADMLAARTLSVEQIARAVGYRSYSSFLRAFRQVHGYLPGESEGNRQNSD</sequence>
<dbReference type="InterPro" id="IPR050204">
    <property type="entry name" value="AraC_XylS_family_regulators"/>
</dbReference>
<gene>
    <name evidence="5" type="ORF">GA0061098_1002279</name>
</gene>
<dbReference type="InterPro" id="IPR018062">
    <property type="entry name" value="HTH_AraC-typ_CS"/>
</dbReference>
<dbReference type="SUPFAM" id="SSF46689">
    <property type="entry name" value="Homeodomain-like"/>
    <property type="match status" value="2"/>
</dbReference>
<keyword evidence="6" id="KW-1185">Reference proteome</keyword>
<accession>A0A1C3UQ40</accession>
<protein>
    <submittedName>
        <fullName evidence="5">AraC family transcriptional regulator, activator of mtrCDE</fullName>
    </submittedName>
</protein>
<dbReference type="EMBL" id="FMAI01000002">
    <property type="protein sequence ID" value="SCB17581.1"/>
    <property type="molecule type" value="Genomic_DNA"/>
</dbReference>
<keyword evidence="1" id="KW-0805">Transcription regulation</keyword>
<evidence type="ECO:0000313" key="5">
    <source>
        <dbReference type="EMBL" id="SCB17581.1"/>
    </source>
</evidence>
<keyword evidence="2" id="KW-0238">DNA-binding</keyword>
<dbReference type="InterPro" id="IPR018060">
    <property type="entry name" value="HTH_AraC"/>
</dbReference>
<evidence type="ECO:0000256" key="2">
    <source>
        <dbReference type="ARBA" id="ARBA00023125"/>
    </source>
</evidence>
<dbReference type="InterPro" id="IPR032783">
    <property type="entry name" value="AraC_lig"/>
</dbReference>
<dbReference type="PANTHER" id="PTHR46796:SF13">
    <property type="entry name" value="HTH-TYPE TRANSCRIPTIONAL ACTIVATOR RHAS"/>
    <property type="match status" value="1"/>
</dbReference>
<evidence type="ECO:0000256" key="3">
    <source>
        <dbReference type="ARBA" id="ARBA00023163"/>
    </source>
</evidence>
<evidence type="ECO:0000259" key="4">
    <source>
        <dbReference type="PROSITE" id="PS01124"/>
    </source>
</evidence>
<dbReference type="Gene3D" id="1.10.10.60">
    <property type="entry name" value="Homeodomain-like"/>
    <property type="match status" value="2"/>
</dbReference>
<keyword evidence="3" id="KW-0804">Transcription</keyword>
<dbReference type="Pfam" id="PF12852">
    <property type="entry name" value="Cupin_6"/>
    <property type="match status" value="1"/>
</dbReference>
<dbReference type="PROSITE" id="PS00041">
    <property type="entry name" value="HTH_ARAC_FAMILY_1"/>
    <property type="match status" value="1"/>
</dbReference>
<dbReference type="AlphaFoldDB" id="A0A1C3UQ40"/>
<feature type="domain" description="HTH araC/xylS-type" evidence="4">
    <location>
        <begin position="212"/>
        <end position="313"/>
    </location>
</feature>
<dbReference type="SMART" id="SM00342">
    <property type="entry name" value="HTH_ARAC"/>
    <property type="match status" value="1"/>
</dbReference>
<proteinExistence type="predicted"/>
<organism evidence="5 6">
    <name type="scientific">Bradyrhizobium shewense</name>
    <dbReference type="NCBI Taxonomy" id="1761772"/>
    <lineage>
        <taxon>Bacteria</taxon>
        <taxon>Pseudomonadati</taxon>
        <taxon>Pseudomonadota</taxon>
        <taxon>Alphaproteobacteria</taxon>
        <taxon>Hyphomicrobiales</taxon>
        <taxon>Nitrobacteraceae</taxon>
        <taxon>Bradyrhizobium</taxon>
    </lineage>
</organism>
<dbReference type="InterPro" id="IPR009057">
    <property type="entry name" value="Homeodomain-like_sf"/>
</dbReference>
<dbReference type="GO" id="GO:0043565">
    <property type="term" value="F:sequence-specific DNA binding"/>
    <property type="evidence" value="ECO:0007669"/>
    <property type="project" value="InterPro"/>
</dbReference>
<evidence type="ECO:0000256" key="1">
    <source>
        <dbReference type="ARBA" id="ARBA00023015"/>
    </source>
</evidence>
<dbReference type="PROSITE" id="PS01124">
    <property type="entry name" value="HTH_ARAC_FAMILY_2"/>
    <property type="match status" value="1"/>
</dbReference>
<reference evidence="6" key="1">
    <citation type="submission" date="2016-08" db="EMBL/GenBank/DDBJ databases">
        <authorList>
            <person name="Varghese N."/>
            <person name="Submissions Spin"/>
        </authorList>
    </citation>
    <scope>NUCLEOTIDE SEQUENCE [LARGE SCALE GENOMIC DNA]</scope>
    <source>
        <strain evidence="6">ERR11</strain>
    </source>
</reference>
<dbReference type="RefSeq" id="WP_165637174.1">
    <property type="nucleotide sequence ID" value="NZ_FMAI01000002.1"/>
</dbReference>